<keyword evidence="2" id="KW-1185">Reference proteome</keyword>
<organism evidence="1 2">
    <name type="scientific">Candida boidinii</name>
    <name type="common">Yeast</name>
    <dbReference type="NCBI Taxonomy" id="5477"/>
    <lineage>
        <taxon>Eukaryota</taxon>
        <taxon>Fungi</taxon>
        <taxon>Dikarya</taxon>
        <taxon>Ascomycota</taxon>
        <taxon>Saccharomycotina</taxon>
        <taxon>Pichiomycetes</taxon>
        <taxon>Pichiales</taxon>
        <taxon>Pichiaceae</taxon>
        <taxon>Ogataea</taxon>
        <taxon>Ogataea/Candida clade</taxon>
    </lineage>
</organism>
<comment type="caution">
    <text evidence="1">The sequence shown here is derived from an EMBL/GenBank/DDBJ whole genome shotgun (WGS) entry which is preliminary data.</text>
</comment>
<protein>
    <submittedName>
        <fullName evidence="1">Unnamed protein product</fullName>
    </submittedName>
</protein>
<gene>
    <name evidence="1" type="ORF">Cboi01_000634000</name>
</gene>
<name>A0ACB5U853_CANBO</name>
<dbReference type="Proteomes" id="UP001165101">
    <property type="component" value="Unassembled WGS sequence"/>
</dbReference>
<proteinExistence type="predicted"/>
<evidence type="ECO:0000313" key="1">
    <source>
        <dbReference type="EMBL" id="GMF03572.1"/>
    </source>
</evidence>
<dbReference type="EMBL" id="BSXV01006266">
    <property type="protein sequence ID" value="GMF03572.1"/>
    <property type="molecule type" value="Genomic_DNA"/>
</dbReference>
<reference evidence="1" key="1">
    <citation type="submission" date="2023-04" db="EMBL/GenBank/DDBJ databases">
        <title>Candida boidinii NBRC 1967.</title>
        <authorList>
            <person name="Ichikawa N."/>
            <person name="Sato H."/>
            <person name="Tonouchi N."/>
        </authorList>
    </citation>
    <scope>NUCLEOTIDE SEQUENCE</scope>
    <source>
        <strain evidence="1">NBRC 1967</strain>
    </source>
</reference>
<sequence length="157" mass="17867">MNNYSLVSTPEFQPTLIQSELNSLDLKLDDFALDSDDEDKNQIIEDDTLNDPSTLISSNLSPTVSNLDISTTDQNQQESQQHLQQPISLENLQQYLKNSNQCNSIKPTNYTNNESDNESIKTENNTSSTTNSNEIEFERQLLLLKQQKDELVLVNQQ</sequence>
<accession>A0ACB5U853</accession>
<evidence type="ECO:0000313" key="2">
    <source>
        <dbReference type="Proteomes" id="UP001165101"/>
    </source>
</evidence>